<name>A0ABR2Q6I7_9ROSI</name>
<sequence>MEPKSAECLQGPVHLAMSIKEPLKIRLLSKGNHPNLVGLVGFCEETGSKDAKNIGLRIRRGGRNLTWRHLVNIAIGAAKGIAHSHDGIKPSIIHRDIKPSNILIGERFEAKVSGFGHVKMGPIEDQSHVSSQNLLKMQ</sequence>
<evidence type="ECO:0000256" key="4">
    <source>
        <dbReference type="ARBA" id="ARBA00023136"/>
    </source>
</evidence>
<evidence type="ECO:0000256" key="3">
    <source>
        <dbReference type="ARBA" id="ARBA00022527"/>
    </source>
</evidence>
<keyword evidence="4" id="KW-0472">Membrane</keyword>
<keyword evidence="5" id="KW-0449">Lipoprotein</keyword>
<keyword evidence="8" id="KW-1185">Reference proteome</keyword>
<reference evidence="7 8" key="1">
    <citation type="journal article" date="2024" name="G3 (Bethesda)">
        <title>Genome assembly of Hibiscus sabdariffa L. provides insights into metabolisms of medicinal natural products.</title>
        <authorList>
            <person name="Kim T."/>
        </authorList>
    </citation>
    <scope>NUCLEOTIDE SEQUENCE [LARGE SCALE GENOMIC DNA]</scope>
    <source>
        <strain evidence="7">TK-2024</strain>
        <tissue evidence="7">Old leaves</tissue>
    </source>
</reference>
<keyword evidence="3" id="KW-0808">Transferase</keyword>
<keyword evidence="3" id="KW-0418">Kinase</keyword>
<evidence type="ECO:0000313" key="8">
    <source>
        <dbReference type="Proteomes" id="UP001396334"/>
    </source>
</evidence>
<dbReference type="EMBL" id="JBBPBN010000045">
    <property type="protein sequence ID" value="KAK8996267.1"/>
    <property type="molecule type" value="Genomic_DNA"/>
</dbReference>
<evidence type="ECO:0000256" key="5">
    <source>
        <dbReference type="ARBA" id="ARBA00023288"/>
    </source>
</evidence>
<organism evidence="7 8">
    <name type="scientific">Hibiscus sabdariffa</name>
    <name type="common">roselle</name>
    <dbReference type="NCBI Taxonomy" id="183260"/>
    <lineage>
        <taxon>Eukaryota</taxon>
        <taxon>Viridiplantae</taxon>
        <taxon>Streptophyta</taxon>
        <taxon>Embryophyta</taxon>
        <taxon>Tracheophyta</taxon>
        <taxon>Spermatophyta</taxon>
        <taxon>Magnoliopsida</taxon>
        <taxon>eudicotyledons</taxon>
        <taxon>Gunneridae</taxon>
        <taxon>Pentapetalae</taxon>
        <taxon>rosids</taxon>
        <taxon>malvids</taxon>
        <taxon>Malvales</taxon>
        <taxon>Malvaceae</taxon>
        <taxon>Malvoideae</taxon>
        <taxon>Hibiscus</taxon>
    </lineage>
</organism>
<dbReference type="SUPFAM" id="SSF56112">
    <property type="entry name" value="Protein kinase-like (PK-like)"/>
    <property type="match status" value="1"/>
</dbReference>
<protein>
    <recommendedName>
        <fullName evidence="6">Protein kinase domain-containing protein</fullName>
    </recommendedName>
</protein>
<accession>A0ABR2Q6I7</accession>
<comment type="subcellular location">
    <subcellularLocation>
        <location evidence="1">Cell membrane</location>
        <topology evidence="1">Lipid-anchor</topology>
    </subcellularLocation>
</comment>
<dbReference type="PROSITE" id="PS00108">
    <property type="entry name" value="PROTEIN_KINASE_ST"/>
    <property type="match status" value="1"/>
</dbReference>
<proteinExistence type="predicted"/>
<dbReference type="Pfam" id="PF00069">
    <property type="entry name" value="Pkinase"/>
    <property type="match status" value="1"/>
</dbReference>
<keyword evidence="3" id="KW-0723">Serine/threonine-protein kinase</keyword>
<evidence type="ECO:0000259" key="6">
    <source>
        <dbReference type="PROSITE" id="PS50011"/>
    </source>
</evidence>
<dbReference type="InterPro" id="IPR008271">
    <property type="entry name" value="Ser/Thr_kinase_AS"/>
</dbReference>
<keyword evidence="2" id="KW-1003">Cell membrane</keyword>
<dbReference type="Proteomes" id="UP001396334">
    <property type="component" value="Unassembled WGS sequence"/>
</dbReference>
<evidence type="ECO:0000256" key="2">
    <source>
        <dbReference type="ARBA" id="ARBA00022475"/>
    </source>
</evidence>
<evidence type="ECO:0000256" key="1">
    <source>
        <dbReference type="ARBA" id="ARBA00004193"/>
    </source>
</evidence>
<evidence type="ECO:0000313" key="7">
    <source>
        <dbReference type="EMBL" id="KAK8996267.1"/>
    </source>
</evidence>
<dbReference type="PANTHER" id="PTHR47985">
    <property type="entry name" value="OS07G0668900 PROTEIN"/>
    <property type="match status" value="1"/>
</dbReference>
<dbReference type="Gene3D" id="1.10.510.10">
    <property type="entry name" value="Transferase(Phosphotransferase) domain 1"/>
    <property type="match status" value="1"/>
</dbReference>
<gene>
    <name evidence="7" type="ORF">V6N11_076507</name>
</gene>
<dbReference type="InterPro" id="IPR000719">
    <property type="entry name" value="Prot_kinase_dom"/>
</dbReference>
<feature type="domain" description="Protein kinase" evidence="6">
    <location>
        <begin position="1"/>
        <end position="138"/>
    </location>
</feature>
<dbReference type="InterPro" id="IPR011009">
    <property type="entry name" value="Kinase-like_dom_sf"/>
</dbReference>
<dbReference type="PROSITE" id="PS50011">
    <property type="entry name" value="PROTEIN_KINASE_DOM"/>
    <property type="match status" value="1"/>
</dbReference>
<comment type="caution">
    <text evidence="7">The sequence shown here is derived from an EMBL/GenBank/DDBJ whole genome shotgun (WGS) entry which is preliminary data.</text>
</comment>